<dbReference type="GO" id="GO:0001727">
    <property type="term" value="F:lipid kinase activity"/>
    <property type="evidence" value="ECO:0007669"/>
    <property type="project" value="TreeGrafter"/>
</dbReference>
<dbReference type="InterPro" id="IPR016064">
    <property type="entry name" value="NAD/diacylglycerol_kinase_sf"/>
</dbReference>
<dbReference type="Pfam" id="PF00781">
    <property type="entry name" value="DAGK_cat"/>
    <property type="match status" value="1"/>
</dbReference>
<evidence type="ECO:0000256" key="3">
    <source>
        <dbReference type="ARBA" id="ARBA00022777"/>
    </source>
</evidence>
<reference evidence="6" key="1">
    <citation type="submission" date="2018-05" db="EMBL/GenBank/DDBJ databases">
        <authorList>
            <person name="Lanie J.A."/>
            <person name="Ng W.-L."/>
            <person name="Kazmierczak K.M."/>
            <person name="Andrzejewski T.M."/>
            <person name="Davidsen T.M."/>
            <person name="Wayne K.J."/>
            <person name="Tettelin H."/>
            <person name="Glass J.I."/>
            <person name="Rusch D."/>
            <person name="Podicherti R."/>
            <person name="Tsui H.-C.T."/>
            <person name="Winkler M.E."/>
        </authorList>
    </citation>
    <scope>NUCLEOTIDE SEQUENCE</scope>
</reference>
<evidence type="ECO:0000256" key="2">
    <source>
        <dbReference type="ARBA" id="ARBA00022741"/>
    </source>
</evidence>
<evidence type="ECO:0000256" key="4">
    <source>
        <dbReference type="ARBA" id="ARBA00022840"/>
    </source>
</evidence>
<evidence type="ECO:0000259" key="5">
    <source>
        <dbReference type="PROSITE" id="PS50146"/>
    </source>
</evidence>
<evidence type="ECO:0000313" key="6">
    <source>
        <dbReference type="EMBL" id="SUZ82001.1"/>
    </source>
</evidence>
<dbReference type="GO" id="GO:0006665">
    <property type="term" value="P:sphingolipid metabolic process"/>
    <property type="evidence" value="ECO:0007669"/>
    <property type="project" value="TreeGrafter"/>
</dbReference>
<dbReference type="InterPro" id="IPR001206">
    <property type="entry name" value="Diacylglycerol_kinase_cat_dom"/>
</dbReference>
<keyword evidence="1" id="KW-0808">Transferase</keyword>
<dbReference type="InterPro" id="IPR017438">
    <property type="entry name" value="ATP-NAD_kinase_N"/>
</dbReference>
<dbReference type="Pfam" id="PF19279">
    <property type="entry name" value="YegS_C"/>
    <property type="match status" value="1"/>
</dbReference>
<dbReference type="AlphaFoldDB" id="A0A381QRL3"/>
<gene>
    <name evidence="6" type="ORF">METZ01_LOCUS34855</name>
</gene>
<proteinExistence type="predicted"/>
<dbReference type="InterPro" id="IPR045540">
    <property type="entry name" value="YegS/DAGK_C"/>
</dbReference>
<protein>
    <recommendedName>
        <fullName evidence="5">DAGKc domain-containing protein</fullName>
    </recommendedName>
</protein>
<dbReference type="PANTHER" id="PTHR12358:SF54">
    <property type="entry name" value="SPHINGOSINE KINASE RELATED PROTEIN"/>
    <property type="match status" value="1"/>
</dbReference>
<dbReference type="EMBL" id="UINC01001486">
    <property type="protein sequence ID" value="SUZ82001.1"/>
    <property type="molecule type" value="Genomic_DNA"/>
</dbReference>
<sequence length="296" mass="32731">MKSILCIVNPVSGLKKSLKVYYEVEKKIKDAGFSPTLFTTSYVGHATEYVSTLKPNEFDRVLVFGGDGTVNETVNGLYQADLLTHFPLGIIPTGSGNSVMHDIDCLDYHDAIDRVLEDNIQLMDVNKVIFDDGVRLSISIIGWGMFSYGNLLAEKLRFLGTIRYDVASIIKLLQRSFYDAKMTINNNTSDISCAFIVGCNSIHTGKGMKAAPNGGFFDGVIDILIVKNDVNRLQLINLFSKVFKGEHIHLPYVHIEKAKSFKIDALGESLFNLDGDLVKSSKISTEVIPKAIKLLV</sequence>
<dbReference type="PANTHER" id="PTHR12358">
    <property type="entry name" value="SPHINGOSINE KINASE"/>
    <property type="match status" value="1"/>
</dbReference>
<name>A0A381QRL3_9ZZZZ</name>
<organism evidence="6">
    <name type="scientific">marine metagenome</name>
    <dbReference type="NCBI Taxonomy" id="408172"/>
    <lineage>
        <taxon>unclassified sequences</taxon>
        <taxon>metagenomes</taxon>
        <taxon>ecological metagenomes</taxon>
    </lineage>
</organism>
<keyword evidence="3" id="KW-0418">Kinase</keyword>
<dbReference type="GO" id="GO:0005524">
    <property type="term" value="F:ATP binding"/>
    <property type="evidence" value="ECO:0007669"/>
    <property type="project" value="UniProtKB-KW"/>
</dbReference>
<feature type="domain" description="DAGKc" evidence="5">
    <location>
        <begin position="1"/>
        <end position="132"/>
    </location>
</feature>
<dbReference type="InterPro" id="IPR050187">
    <property type="entry name" value="Lipid_Phosphate_FormReg"/>
</dbReference>
<dbReference type="SMART" id="SM00046">
    <property type="entry name" value="DAGKc"/>
    <property type="match status" value="1"/>
</dbReference>
<dbReference type="SUPFAM" id="SSF111331">
    <property type="entry name" value="NAD kinase/diacylglycerol kinase-like"/>
    <property type="match status" value="1"/>
</dbReference>
<dbReference type="GO" id="GO:0016020">
    <property type="term" value="C:membrane"/>
    <property type="evidence" value="ECO:0007669"/>
    <property type="project" value="GOC"/>
</dbReference>
<dbReference type="Gene3D" id="3.40.50.10330">
    <property type="entry name" value="Probable inorganic polyphosphate/atp-NAD kinase, domain 1"/>
    <property type="match status" value="1"/>
</dbReference>
<keyword evidence="2" id="KW-0547">Nucleotide-binding</keyword>
<dbReference type="PROSITE" id="PS50146">
    <property type="entry name" value="DAGK"/>
    <property type="match status" value="1"/>
</dbReference>
<evidence type="ECO:0000256" key="1">
    <source>
        <dbReference type="ARBA" id="ARBA00022679"/>
    </source>
</evidence>
<dbReference type="Gene3D" id="2.60.200.40">
    <property type="match status" value="2"/>
</dbReference>
<keyword evidence="4" id="KW-0067">ATP-binding</keyword>
<accession>A0A381QRL3</accession>